<evidence type="ECO:0000256" key="2">
    <source>
        <dbReference type="SAM" id="MobiDB-lite"/>
    </source>
</evidence>
<dbReference type="EMBL" id="ML979132">
    <property type="protein sequence ID" value="KAF1920430.1"/>
    <property type="molecule type" value="Genomic_DNA"/>
</dbReference>
<evidence type="ECO:0000313" key="4">
    <source>
        <dbReference type="Proteomes" id="UP000800096"/>
    </source>
</evidence>
<accession>A0A6A5R011</accession>
<name>A0A6A5R011_AMPQU</name>
<feature type="compositionally biased region" description="Basic residues" evidence="2">
    <location>
        <begin position="162"/>
        <end position="178"/>
    </location>
</feature>
<evidence type="ECO:0000313" key="3">
    <source>
        <dbReference type="EMBL" id="KAF1920430.1"/>
    </source>
</evidence>
<organism evidence="3 4">
    <name type="scientific">Ampelomyces quisqualis</name>
    <name type="common">Powdery mildew agent</name>
    <dbReference type="NCBI Taxonomy" id="50730"/>
    <lineage>
        <taxon>Eukaryota</taxon>
        <taxon>Fungi</taxon>
        <taxon>Dikarya</taxon>
        <taxon>Ascomycota</taxon>
        <taxon>Pezizomycotina</taxon>
        <taxon>Dothideomycetes</taxon>
        <taxon>Pleosporomycetidae</taxon>
        <taxon>Pleosporales</taxon>
        <taxon>Pleosporineae</taxon>
        <taxon>Phaeosphaeriaceae</taxon>
        <taxon>Ampelomyces</taxon>
    </lineage>
</organism>
<reference evidence="3" key="1">
    <citation type="journal article" date="2020" name="Stud. Mycol.">
        <title>101 Dothideomycetes genomes: a test case for predicting lifestyles and emergence of pathogens.</title>
        <authorList>
            <person name="Haridas S."/>
            <person name="Albert R."/>
            <person name="Binder M."/>
            <person name="Bloem J."/>
            <person name="Labutti K."/>
            <person name="Salamov A."/>
            <person name="Andreopoulos B."/>
            <person name="Baker S."/>
            <person name="Barry K."/>
            <person name="Bills G."/>
            <person name="Bluhm B."/>
            <person name="Cannon C."/>
            <person name="Castanera R."/>
            <person name="Culley D."/>
            <person name="Daum C."/>
            <person name="Ezra D."/>
            <person name="Gonzalez J."/>
            <person name="Henrissat B."/>
            <person name="Kuo A."/>
            <person name="Liang C."/>
            <person name="Lipzen A."/>
            <person name="Lutzoni F."/>
            <person name="Magnuson J."/>
            <person name="Mondo S."/>
            <person name="Nolan M."/>
            <person name="Ohm R."/>
            <person name="Pangilinan J."/>
            <person name="Park H.-J."/>
            <person name="Ramirez L."/>
            <person name="Alfaro M."/>
            <person name="Sun H."/>
            <person name="Tritt A."/>
            <person name="Yoshinaga Y."/>
            <person name="Zwiers L.-H."/>
            <person name="Turgeon B."/>
            <person name="Goodwin S."/>
            <person name="Spatafora J."/>
            <person name="Crous P."/>
            <person name="Grigoriev I."/>
        </authorList>
    </citation>
    <scope>NUCLEOTIDE SEQUENCE</scope>
    <source>
        <strain evidence="3">HMLAC05119</strain>
    </source>
</reference>
<gene>
    <name evidence="3" type="ORF">BDU57DRAFT_15215</name>
</gene>
<feature type="compositionally biased region" description="Low complexity" evidence="2">
    <location>
        <begin position="24"/>
        <end position="37"/>
    </location>
</feature>
<feature type="compositionally biased region" description="Low complexity" evidence="2">
    <location>
        <begin position="55"/>
        <end position="68"/>
    </location>
</feature>
<feature type="region of interest" description="Disordered" evidence="2">
    <location>
        <begin position="343"/>
        <end position="375"/>
    </location>
</feature>
<protein>
    <submittedName>
        <fullName evidence="3">Uncharacterized protein</fullName>
    </submittedName>
</protein>
<dbReference type="Proteomes" id="UP000800096">
    <property type="component" value="Unassembled WGS sequence"/>
</dbReference>
<feature type="coiled-coil region" evidence="1">
    <location>
        <begin position="392"/>
        <end position="475"/>
    </location>
</feature>
<evidence type="ECO:0000256" key="1">
    <source>
        <dbReference type="SAM" id="Coils"/>
    </source>
</evidence>
<feature type="region of interest" description="Disordered" evidence="2">
    <location>
        <begin position="142"/>
        <end position="219"/>
    </location>
</feature>
<dbReference type="OrthoDB" id="3692888at2759"/>
<feature type="region of interest" description="Disordered" evidence="2">
    <location>
        <begin position="557"/>
        <end position="591"/>
    </location>
</feature>
<keyword evidence="4" id="KW-1185">Reference proteome</keyword>
<proteinExistence type="predicted"/>
<feature type="region of interest" description="Disordered" evidence="2">
    <location>
        <begin position="18"/>
        <end position="72"/>
    </location>
</feature>
<dbReference type="AlphaFoldDB" id="A0A6A5R011"/>
<keyword evidence="1" id="KW-0175">Coiled coil</keyword>
<sequence>MPPSHLLTRFWQPYSALPITSGNSARPSPQSARPSSRVDVVSEDWFSRPLSPDFTQTPTPTSSRPFSSDAKEPPDLFATLLFDRRNAYNQTARSPAPEVVVSRRTSTPLTIAHTHNCSEDVSSVTRKSRKYDRGPAFTACRSFSRSLSEKSDSPNTGMPRSSHPKSKQAPRRASKRIARLPEKITAKKKMMTDVTSKKRPGHDDEDLHQRPSKAAKVEAKANIGRKVGASGSNAIIIDTSRLEVIEIPDTEDERPVIELSDLEDEKPFLRNEEQSGDLPQQPNTHTSRIIKFQLNFPLPATDEHNEKIDTVADFTPDLIGCENDSTKATEELERLRQELLSEREKTKKLQQKLEKKDAAIDENPKVGSEREQSLERELQDERQKVCIATQQCEQLREQLRRCQEDLAKQERSGTEHQAQLTENQRQKSALELENDCLRDTIRRSNLEAKDFQTQISNLKDDKSRLAAELVSLKSAAAASPVRALPTLSPVPSLCSSSTTAGTEEDVKTENVRKTYIKVKRQLENLQAAASNLATCTQSMDLTSFGDFGREMKKLRNALEIDRSPRDSQGNGFSVFGKADDKDDLVNQRSRG</sequence>
<feature type="compositionally biased region" description="Basic and acidic residues" evidence="2">
    <location>
        <begin position="201"/>
        <end position="219"/>
    </location>
</feature>